<dbReference type="SMR" id="Q13JD5"/>
<organism evidence="6 7">
    <name type="scientific">Paraburkholderia xenovorans (strain LB400)</name>
    <dbReference type="NCBI Taxonomy" id="266265"/>
    <lineage>
        <taxon>Bacteria</taxon>
        <taxon>Pseudomonadati</taxon>
        <taxon>Pseudomonadota</taxon>
        <taxon>Betaproteobacteria</taxon>
        <taxon>Burkholderiales</taxon>
        <taxon>Burkholderiaceae</taxon>
        <taxon>Paraburkholderia</taxon>
    </lineage>
</organism>
<dbReference type="EMBL" id="CP000271">
    <property type="protein sequence ID" value="ABE35804.1"/>
    <property type="molecule type" value="Genomic_DNA"/>
</dbReference>
<feature type="compositionally biased region" description="Polar residues" evidence="4">
    <location>
        <begin position="1"/>
        <end position="10"/>
    </location>
</feature>
<dbReference type="InterPro" id="IPR009057">
    <property type="entry name" value="Homeodomain-like_sf"/>
</dbReference>
<dbReference type="SMART" id="SM00342">
    <property type="entry name" value="HTH_ARAC"/>
    <property type="match status" value="1"/>
</dbReference>
<dbReference type="SUPFAM" id="SSF46689">
    <property type="entry name" value="Homeodomain-like"/>
    <property type="match status" value="2"/>
</dbReference>
<dbReference type="eggNOG" id="COG2207">
    <property type="taxonomic scope" value="Bacteria"/>
</dbReference>
<evidence type="ECO:0000313" key="6">
    <source>
        <dbReference type="EMBL" id="ABE35804.1"/>
    </source>
</evidence>
<dbReference type="PANTHER" id="PTHR46796">
    <property type="entry name" value="HTH-TYPE TRANSCRIPTIONAL ACTIVATOR RHAS-RELATED"/>
    <property type="match status" value="1"/>
</dbReference>
<sequence length="322" mass="36163">MDRQKTSQTVPAGDADDGDDTSVDEKRSPLILTEQVWRKRPAYSSPLPDDKSITLSRWTIPEQPTPVEFRSDGNEDSHIITYSLRQSSVDFWMEGQRVSNGRVTPHAVLMTGPGQPGRAVFYKVFDSIRMYLPQALLAECHEGAYGRPPNQDIVLSHPHFVADQKVRHLVEALVLVDQTDGAMGRIYVDSIGLAIGARLIALHGERRNPVDRSQGLSAWRLRHVIEYIDAHLSSPIGLAELANVAGLSRMHFARRFREVTGQTPHQYVLRCRIMRAQQLLCSPALSVTDIASALAFKTTAHFSTVFRHIVGESPTQWRKRLR</sequence>
<dbReference type="Pfam" id="PF12833">
    <property type="entry name" value="HTH_18"/>
    <property type="match status" value="1"/>
</dbReference>
<keyword evidence="3" id="KW-0804">Transcription</keyword>
<reference evidence="6 7" key="1">
    <citation type="journal article" date="2006" name="Proc. Natl. Acad. Sci. U.S.A.">
        <title>Burkholderia xenovorans LB400 harbors a multi-replicon, 9.73-Mbp genome shaped for versatility.</title>
        <authorList>
            <person name="Chain P.S."/>
            <person name="Denef V.J."/>
            <person name="Konstantinidis K.T."/>
            <person name="Vergez L.M."/>
            <person name="Agullo L."/>
            <person name="Reyes V.L."/>
            <person name="Hauser L."/>
            <person name="Cordova M."/>
            <person name="Gomez L."/>
            <person name="Gonzalez M."/>
            <person name="Land M."/>
            <person name="Lao V."/>
            <person name="Larimer F."/>
            <person name="LiPuma J.J."/>
            <person name="Mahenthiralingam E."/>
            <person name="Malfatti S.A."/>
            <person name="Marx C.J."/>
            <person name="Parnell J.J."/>
            <person name="Ramette A."/>
            <person name="Richardson P."/>
            <person name="Seeger M."/>
            <person name="Smith D."/>
            <person name="Spilker T."/>
            <person name="Sul W.J."/>
            <person name="Tsoi T.V."/>
            <person name="Ulrich L.E."/>
            <person name="Zhulin I.B."/>
            <person name="Tiedje J.M."/>
        </authorList>
    </citation>
    <scope>NUCLEOTIDE SEQUENCE [LARGE SCALE GENOMIC DNA]</scope>
    <source>
        <strain evidence="6 7">LB400</strain>
    </source>
</reference>
<evidence type="ECO:0000256" key="4">
    <source>
        <dbReference type="SAM" id="MobiDB-lite"/>
    </source>
</evidence>
<accession>Q13JD5</accession>
<name>Q13JD5_PARXL</name>
<evidence type="ECO:0000256" key="1">
    <source>
        <dbReference type="ARBA" id="ARBA00023015"/>
    </source>
</evidence>
<gene>
    <name evidence="6" type="ORF">Bxe_B0134</name>
</gene>
<dbReference type="KEGG" id="bxb:DR64_5484"/>
<evidence type="ECO:0000259" key="5">
    <source>
        <dbReference type="PROSITE" id="PS01124"/>
    </source>
</evidence>
<dbReference type="AlphaFoldDB" id="Q13JD5"/>
<dbReference type="InterPro" id="IPR018060">
    <property type="entry name" value="HTH_AraC"/>
</dbReference>
<proteinExistence type="predicted"/>
<dbReference type="GO" id="GO:0043565">
    <property type="term" value="F:sequence-specific DNA binding"/>
    <property type="evidence" value="ECO:0007669"/>
    <property type="project" value="InterPro"/>
</dbReference>
<dbReference type="STRING" id="266265.Bxe_B0134"/>
<dbReference type="PANTHER" id="PTHR46796:SF6">
    <property type="entry name" value="ARAC SUBFAMILY"/>
    <property type="match status" value="1"/>
</dbReference>
<evidence type="ECO:0000313" key="7">
    <source>
        <dbReference type="Proteomes" id="UP000001817"/>
    </source>
</evidence>
<dbReference type="KEGG" id="bxe:Bxe_B0134"/>
<feature type="region of interest" description="Disordered" evidence="4">
    <location>
        <begin position="1"/>
        <end position="29"/>
    </location>
</feature>
<dbReference type="InterPro" id="IPR018062">
    <property type="entry name" value="HTH_AraC-typ_CS"/>
</dbReference>
<dbReference type="PROSITE" id="PS01124">
    <property type="entry name" value="HTH_ARAC_FAMILY_2"/>
    <property type="match status" value="1"/>
</dbReference>
<protein>
    <submittedName>
        <fullName evidence="6">Transcriptional regulator, AraC family</fullName>
    </submittedName>
</protein>
<keyword evidence="1" id="KW-0805">Transcription regulation</keyword>
<feature type="domain" description="HTH araC/xylS-type" evidence="5">
    <location>
        <begin position="222"/>
        <end position="320"/>
    </location>
</feature>
<dbReference type="PROSITE" id="PS00041">
    <property type="entry name" value="HTH_ARAC_FAMILY_1"/>
    <property type="match status" value="1"/>
</dbReference>
<keyword evidence="7" id="KW-1185">Reference proteome</keyword>
<evidence type="ECO:0000256" key="3">
    <source>
        <dbReference type="ARBA" id="ARBA00023163"/>
    </source>
</evidence>
<evidence type="ECO:0000256" key="2">
    <source>
        <dbReference type="ARBA" id="ARBA00023125"/>
    </source>
</evidence>
<keyword evidence="2" id="KW-0238">DNA-binding</keyword>
<dbReference type="Gene3D" id="1.10.10.60">
    <property type="entry name" value="Homeodomain-like"/>
    <property type="match status" value="2"/>
</dbReference>
<dbReference type="Proteomes" id="UP000001817">
    <property type="component" value="Chromosome 2"/>
</dbReference>
<dbReference type="GO" id="GO:0003700">
    <property type="term" value="F:DNA-binding transcription factor activity"/>
    <property type="evidence" value="ECO:0007669"/>
    <property type="project" value="InterPro"/>
</dbReference>
<dbReference type="InterPro" id="IPR050204">
    <property type="entry name" value="AraC_XylS_family_regulators"/>
</dbReference>